<name>A0ABR9VW63_9SYNC</name>
<dbReference type="Proteomes" id="UP000658720">
    <property type="component" value="Unassembled WGS sequence"/>
</dbReference>
<dbReference type="Pfam" id="PF13470">
    <property type="entry name" value="PIN_3"/>
    <property type="match status" value="1"/>
</dbReference>
<protein>
    <submittedName>
        <fullName evidence="2">PIN domain-containing protein</fullName>
    </submittedName>
</protein>
<proteinExistence type="predicted"/>
<feature type="domain" description="PIN" evidence="1">
    <location>
        <begin position="2"/>
        <end position="114"/>
    </location>
</feature>
<gene>
    <name evidence="2" type="ORF">IQ217_17465</name>
</gene>
<comment type="caution">
    <text evidence="2">The sequence shown here is derived from an EMBL/GenBank/DDBJ whole genome shotgun (WGS) entry which is preliminary data.</text>
</comment>
<evidence type="ECO:0000313" key="3">
    <source>
        <dbReference type="Proteomes" id="UP000658720"/>
    </source>
</evidence>
<reference evidence="2 3" key="1">
    <citation type="submission" date="2020-10" db="EMBL/GenBank/DDBJ databases">
        <authorList>
            <person name="Castelo-Branco R."/>
            <person name="Eusebio N."/>
            <person name="Adriana R."/>
            <person name="Vieira A."/>
            <person name="Brugerolle De Fraissinette N."/>
            <person name="Rezende De Castro R."/>
            <person name="Schneider M.P."/>
            <person name="Vasconcelos V."/>
            <person name="Leao P.N."/>
        </authorList>
    </citation>
    <scope>NUCLEOTIDE SEQUENCE [LARGE SCALE GENOMIC DNA]</scope>
    <source>
        <strain evidence="2 3">LEGE 00031</strain>
    </source>
</reference>
<sequence length="140" mass="15678">MRILIDTNIVVDVATLREPFFENSDRLLVCCEEGKIKGHLSASTISDIFYIVRKVRGKDWTLDFLKRLIDFCEVLPVDQAVIKRALASDPKDFEDAIQYQTALIACLDGIVTRNPKDYAEASISVFTPAELLATIGEKLA</sequence>
<dbReference type="RefSeq" id="WP_194021028.1">
    <property type="nucleotide sequence ID" value="NZ_JADEVV010000072.1"/>
</dbReference>
<accession>A0ABR9VW63</accession>
<evidence type="ECO:0000259" key="1">
    <source>
        <dbReference type="Pfam" id="PF13470"/>
    </source>
</evidence>
<organism evidence="2 3">
    <name type="scientific">Synechocystis salina LEGE 00031</name>
    <dbReference type="NCBI Taxonomy" id="1828736"/>
    <lineage>
        <taxon>Bacteria</taxon>
        <taxon>Bacillati</taxon>
        <taxon>Cyanobacteriota</taxon>
        <taxon>Cyanophyceae</taxon>
        <taxon>Synechococcales</taxon>
        <taxon>Merismopediaceae</taxon>
        <taxon>Synechocystis</taxon>
    </lineage>
</organism>
<dbReference type="SUPFAM" id="SSF88723">
    <property type="entry name" value="PIN domain-like"/>
    <property type="match status" value="1"/>
</dbReference>
<evidence type="ECO:0000313" key="2">
    <source>
        <dbReference type="EMBL" id="MBE9255589.1"/>
    </source>
</evidence>
<dbReference type="Gene3D" id="3.40.50.1010">
    <property type="entry name" value="5'-nuclease"/>
    <property type="match status" value="1"/>
</dbReference>
<dbReference type="InterPro" id="IPR002716">
    <property type="entry name" value="PIN_dom"/>
</dbReference>
<dbReference type="EMBL" id="JADEVV010000072">
    <property type="protein sequence ID" value="MBE9255589.1"/>
    <property type="molecule type" value="Genomic_DNA"/>
</dbReference>
<keyword evidence="3" id="KW-1185">Reference proteome</keyword>
<dbReference type="InterPro" id="IPR029060">
    <property type="entry name" value="PIN-like_dom_sf"/>
</dbReference>